<comment type="subcellular location">
    <subcellularLocation>
        <location evidence="2">Secreted</location>
    </subcellularLocation>
</comment>
<evidence type="ECO:0000313" key="6">
    <source>
        <dbReference type="Proteomes" id="UP000307440"/>
    </source>
</evidence>
<evidence type="ECO:0000259" key="4">
    <source>
        <dbReference type="Pfam" id="PF03443"/>
    </source>
</evidence>
<dbReference type="Pfam" id="PF03443">
    <property type="entry name" value="AA9"/>
    <property type="match status" value="1"/>
</dbReference>
<evidence type="ECO:0000256" key="1">
    <source>
        <dbReference type="ARBA" id="ARBA00023157"/>
    </source>
</evidence>
<evidence type="ECO:0000256" key="2">
    <source>
        <dbReference type="RuleBase" id="RU368122"/>
    </source>
</evidence>
<name>A0A5C3KEY5_COPMA</name>
<dbReference type="EC" id="1.14.99.56" evidence="2"/>
<dbReference type="InterPro" id="IPR005103">
    <property type="entry name" value="AA9_LPMO"/>
</dbReference>
<feature type="chain" id="PRO_5023087254" description="AA9 family lytic polysaccharide monooxygenase" evidence="3">
    <location>
        <begin position="24"/>
        <end position="224"/>
    </location>
</feature>
<keyword evidence="3" id="KW-0732">Signal</keyword>
<keyword evidence="2" id="KW-0136">Cellulose degradation</keyword>
<dbReference type="CDD" id="cd21175">
    <property type="entry name" value="LPMO_AA9"/>
    <property type="match status" value="1"/>
</dbReference>
<keyword evidence="6" id="KW-1185">Reference proteome</keyword>
<dbReference type="AlphaFoldDB" id="A0A5C3KEY5"/>
<gene>
    <name evidence="5" type="ORF">FA15DRAFT_249661</name>
</gene>
<protein>
    <recommendedName>
        <fullName evidence="2">AA9 family lytic polysaccharide monooxygenase</fullName>
        <ecNumber evidence="2">1.14.99.56</ecNumber>
    </recommendedName>
    <alternativeName>
        <fullName evidence="2">Endo-beta-1,4-glucanase</fullName>
    </alternativeName>
    <alternativeName>
        <fullName evidence="2">Glycosyl hydrolase 61 family protein</fullName>
    </alternativeName>
</protein>
<comment type="function">
    <text evidence="2">Lytic polysaccharide monooxygenase (LMPO) that depolymerizes crystalline and amorphous polysaccharides via the oxidation of scissile alpha- or beta-(1-4)-glycosidic bonds, yielding C1 and/or C4 oxidation products. Catalysis by LPMOs requires the reduction of the active-site copper from Cu(II) to Cu(I) by a reducing agent and H(2)O(2) or O(2) as a cosubstrate.</text>
</comment>
<keyword evidence="2" id="KW-0624">Polysaccharide degradation</keyword>
<reference evidence="5 6" key="1">
    <citation type="journal article" date="2019" name="Nat. Ecol. Evol.">
        <title>Megaphylogeny resolves global patterns of mushroom evolution.</title>
        <authorList>
            <person name="Varga T."/>
            <person name="Krizsan K."/>
            <person name="Foldi C."/>
            <person name="Dima B."/>
            <person name="Sanchez-Garcia M."/>
            <person name="Sanchez-Ramirez S."/>
            <person name="Szollosi G.J."/>
            <person name="Szarkandi J.G."/>
            <person name="Papp V."/>
            <person name="Albert L."/>
            <person name="Andreopoulos W."/>
            <person name="Angelini C."/>
            <person name="Antonin V."/>
            <person name="Barry K.W."/>
            <person name="Bougher N.L."/>
            <person name="Buchanan P."/>
            <person name="Buyck B."/>
            <person name="Bense V."/>
            <person name="Catcheside P."/>
            <person name="Chovatia M."/>
            <person name="Cooper J."/>
            <person name="Damon W."/>
            <person name="Desjardin D."/>
            <person name="Finy P."/>
            <person name="Geml J."/>
            <person name="Haridas S."/>
            <person name="Hughes K."/>
            <person name="Justo A."/>
            <person name="Karasinski D."/>
            <person name="Kautmanova I."/>
            <person name="Kiss B."/>
            <person name="Kocsube S."/>
            <person name="Kotiranta H."/>
            <person name="LaButti K.M."/>
            <person name="Lechner B.E."/>
            <person name="Liimatainen K."/>
            <person name="Lipzen A."/>
            <person name="Lukacs Z."/>
            <person name="Mihaltcheva S."/>
            <person name="Morgado L.N."/>
            <person name="Niskanen T."/>
            <person name="Noordeloos M.E."/>
            <person name="Ohm R.A."/>
            <person name="Ortiz-Santana B."/>
            <person name="Ovrebo C."/>
            <person name="Racz N."/>
            <person name="Riley R."/>
            <person name="Savchenko A."/>
            <person name="Shiryaev A."/>
            <person name="Soop K."/>
            <person name="Spirin V."/>
            <person name="Szebenyi C."/>
            <person name="Tomsovsky M."/>
            <person name="Tulloss R.E."/>
            <person name="Uehling J."/>
            <person name="Grigoriev I.V."/>
            <person name="Vagvolgyi C."/>
            <person name="Papp T."/>
            <person name="Martin F.M."/>
            <person name="Miettinen O."/>
            <person name="Hibbett D.S."/>
            <person name="Nagy L.G."/>
        </authorList>
    </citation>
    <scope>NUCLEOTIDE SEQUENCE [LARGE SCALE GENOMIC DNA]</scope>
    <source>
        <strain evidence="5 6">CBS 121175</strain>
    </source>
</reference>
<dbReference type="GO" id="GO:0030248">
    <property type="term" value="F:cellulose binding"/>
    <property type="evidence" value="ECO:0007669"/>
    <property type="project" value="UniProtKB-UniRule"/>
</dbReference>
<dbReference type="InterPro" id="IPR049892">
    <property type="entry name" value="AA9"/>
</dbReference>
<organism evidence="5 6">
    <name type="scientific">Coprinopsis marcescibilis</name>
    <name type="common">Agaric fungus</name>
    <name type="synonym">Psathyrella marcescibilis</name>
    <dbReference type="NCBI Taxonomy" id="230819"/>
    <lineage>
        <taxon>Eukaryota</taxon>
        <taxon>Fungi</taxon>
        <taxon>Dikarya</taxon>
        <taxon>Basidiomycota</taxon>
        <taxon>Agaricomycotina</taxon>
        <taxon>Agaricomycetes</taxon>
        <taxon>Agaricomycetidae</taxon>
        <taxon>Agaricales</taxon>
        <taxon>Agaricineae</taxon>
        <taxon>Psathyrellaceae</taxon>
        <taxon>Coprinopsis</taxon>
    </lineage>
</organism>
<feature type="domain" description="Auxiliary Activity family 9 catalytic" evidence="4">
    <location>
        <begin position="24"/>
        <end position="214"/>
    </location>
</feature>
<comment type="catalytic activity">
    <reaction evidence="2">
        <text>[(1-&gt;4)-beta-D-glucosyl]n+m + reduced acceptor + O2 = 4-dehydro-beta-D-glucosyl-[(1-&gt;4)-beta-D-glucosyl]n-1 + [(1-&gt;4)-beta-D-glucosyl]m + acceptor + H2O.</text>
        <dbReference type="EC" id="1.14.99.56"/>
    </reaction>
</comment>
<dbReference type="Gene3D" id="2.70.50.70">
    <property type="match status" value="1"/>
</dbReference>
<dbReference type="GO" id="GO:0008810">
    <property type="term" value="F:cellulase activity"/>
    <property type="evidence" value="ECO:0007669"/>
    <property type="project" value="UniProtKB-UniRule"/>
</dbReference>
<keyword evidence="2" id="KW-0119">Carbohydrate metabolism</keyword>
<keyword evidence="1 2" id="KW-1015">Disulfide bond</keyword>
<dbReference type="PANTHER" id="PTHR33353">
    <property type="entry name" value="PUTATIVE (AFU_ORTHOLOGUE AFUA_1G12560)-RELATED"/>
    <property type="match status" value="1"/>
</dbReference>
<dbReference type="GO" id="GO:0030245">
    <property type="term" value="P:cellulose catabolic process"/>
    <property type="evidence" value="ECO:0007669"/>
    <property type="project" value="UniProtKB-UniRule"/>
</dbReference>
<accession>A0A5C3KEY5</accession>
<dbReference type="PANTHER" id="PTHR33353:SF11">
    <property type="entry name" value="GLYCOSYLHYDROLASE FAMILY 61-7 PROTEIN"/>
    <property type="match status" value="1"/>
</dbReference>
<evidence type="ECO:0000256" key="3">
    <source>
        <dbReference type="SAM" id="SignalP"/>
    </source>
</evidence>
<dbReference type="STRING" id="230819.A0A5C3KEY5"/>
<dbReference type="EMBL" id="ML210390">
    <property type="protein sequence ID" value="TFK18590.1"/>
    <property type="molecule type" value="Genomic_DNA"/>
</dbReference>
<dbReference type="Proteomes" id="UP000307440">
    <property type="component" value="Unassembled WGS sequence"/>
</dbReference>
<dbReference type="GO" id="GO:0005576">
    <property type="term" value="C:extracellular region"/>
    <property type="evidence" value="ECO:0007669"/>
    <property type="project" value="UniProtKB-SubCell"/>
</dbReference>
<comment type="domain">
    <text evidence="2">Has a modular structure: an endo-beta-1,4-glucanase catalytic module at the N-terminus, a linker rich in serines and threonines, and a C-terminal carbohydrate-binding module (CBM).</text>
</comment>
<feature type="signal peptide" evidence="3">
    <location>
        <begin position="1"/>
        <end position="23"/>
    </location>
</feature>
<evidence type="ECO:0000313" key="5">
    <source>
        <dbReference type="EMBL" id="TFK18590.1"/>
    </source>
</evidence>
<proteinExistence type="predicted"/>
<sequence length="224" mass="23464">MCSKMKGFYYVALLAAIAQSASAHYIFHQLVAGTQISSTAVRTPHNNSPVEAITSAGMTCGAAPFTATETINVAAGSRVGFKLDNALFHPGPAAFYLGQVPAGQTAASWNGNGPNWFKIEDLGAKFNPFGFIPDGATELYTTIPGNTPSGEYLLRIEHIGLHVAGAPQFYISCAQIRVTGGGNGNPTKVSIPGYVTPSDPGLTVNIHWPTPTAYKVPGPAAWRG</sequence>
<keyword evidence="2" id="KW-0964">Secreted</keyword>
<dbReference type="OrthoDB" id="3496539at2759"/>